<organism evidence="1">
    <name type="scientific">Trypanosoma vivax (strain Y486)</name>
    <dbReference type="NCBI Taxonomy" id="1055687"/>
    <lineage>
        <taxon>Eukaryota</taxon>
        <taxon>Discoba</taxon>
        <taxon>Euglenozoa</taxon>
        <taxon>Kinetoplastea</taxon>
        <taxon>Metakinetoplastina</taxon>
        <taxon>Trypanosomatida</taxon>
        <taxon>Trypanosomatidae</taxon>
        <taxon>Trypanosoma</taxon>
        <taxon>Duttonella</taxon>
    </lineage>
</organism>
<dbReference type="EMBL" id="HE573018">
    <property type="protein sequence ID" value="CCC46656.1"/>
    <property type="molecule type" value="Genomic_DNA"/>
</dbReference>
<dbReference type="VEuPathDB" id="TriTrypDB:TvY486_0200680"/>
<gene>
    <name evidence="1" type="ORF">TVY486_0200680</name>
</gene>
<proteinExistence type="predicted"/>
<protein>
    <submittedName>
        <fullName evidence="1">Uncharacterized protein</fullName>
    </submittedName>
</protein>
<accession>G0TRT4</accession>
<evidence type="ECO:0000313" key="1">
    <source>
        <dbReference type="EMBL" id="CCC46656.1"/>
    </source>
</evidence>
<sequence>MPIHSSLVSVCECEHVCICTPAGRAQYLLAGFVGPLTAWYSSCLTKLSTITSCDSSVPIHSLFMPLYFAWSYNFITAPSVGVSRDEVPVSSKQRQSRELNPLAGRNAVLFLKIISHSKRLSLSLSLYLYHTHTHTCT</sequence>
<name>G0TRT4_TRYVY</name>
<reference evidence="1" key="1">
    <citation type="journal article" date="2012" name="Proc. Natl. Acad. Sci. U.S.A.">
        <title>Antigenic diversity is generated by distinct evolutionary mechanisms in African trypanosome species.</title>
        <authorList>
            <person name="Jackson A.P."/>
            <person name="Berry A."/>
            <person name="Aslett M."/>
            <person name="Allison H.C."/>
            <person name="Burton P."/>
            <person name="Vavrova-Anderson J."/>
            <person name="Brown R."/>
            <person name="Browne H."/>
            <person name="Corton N."/>
            <person name="Hauser H."/>
            <person name="Gamble J."/>
            <person name="Gilderthorp R."/>
            <person name="Marcello L."/>
            <person name="McQuillan J."/>
            <person name="Otto T.D."/>
            <person name="Quail M.A."/>
            <person name="Sanders M.J."/>
            <person name="van Tonder A."/>
            <person name="Ginger M.L."/>
            <person name="Field M.C."/>
            <person name="Barry J.D."/>
            <person name="Hertz-Fowler C."/>
            <person name="Berriman M."/>
        </authorList>
    </citation>
    <scope>NUCLEOTIDE SEQUENCE</scope>
    <source>
        <strain evidence="1">Y486</strain>
    </source>
</reference>
<dbReference type="AlphaFoldDB" id="G0TRT4"/>